<dbReference type="Pfam" id="PF20231">
    <property type="entry name" value="DUF6589"/>
    <property type="match status" value="1"/>
</dbReference>
<dbReference type="EnsemblMetazoa" id="G8068.1">
    <property type="protein sequence ID" value="G8068.1:cds"/>
    <property type="gene ID" value="G8068"/>
</dbReference>
<keyword evidence="3" id="KW-1185">Reference proteome</keyword>
<sequence length="274" mass="32106">MNFVQDCLDSFVLGTCLHMFGMDSLDGVPVNVEIPHFLHLASIEEQYAWLKELGEQLFKTYIKLNEEMYDSRINRYSCTCNNTYKTKGHFKRHLEKEHEWGFALNQDTTNSAMHSKEDHVAVWRASFMKLSLLLRDTEDAYQYGDGDRIFRNAKFEMLCADAAHHTKYRLWLWRMQAYETAILSPRQAVEYKWNCTANTHGGKGKYIPNDNLVETLVQKIKKKLREQGFNITHNSAQRIALSIQIQQELKENTSQVRKRDVQNQLLTETLSLIF</sequence>
<dbReference type="InterPro" id="IPR046496">
    <property type="entry name" value="DUF6589"/>
</dbReference>
<evidence type="ECO:0000313" key="2">
    <source>
        <dbReference type="EnsemblMetazoa" id="G8068.1:cds"/>
    </source>
</evidence>
<dbReference type="AlphaFoldDB" id="A0A8W8NTJ4"/>
<dbReference type="Proteomes" id="UP000005408">
    <property type="component" value="Unassembled WGS sequence"/>
</dbReference>
<proteinExistence type="predicted"/>
<evidence type="ECO:0000259" key="1">
    <source>
        <dbReference type="Pfam" id="PF20231"/>
    </source>
</evidence>
<reference evidence="2" key="1">
    <citation type="submission" date="2022-08" db="UniProtKB">
        <authorList>
            <consortium name="EnsemblMetazoa"/>
        </authorList>
    </citation>
    <scope>IDENTIFICATION</scope>
    <source>
        <strain evidence="2">05x7-T-G4-1.051#20</strain>
    </source>
</reference>
<protein>
    <recommendedName>
        <fullName evidence="1">DUF6589 domain-containing protein</fullName>
    </recommendedName>
</protein>
<organism evidence="2 3">
    <name type="scientific">Magallana gigas</name>
    <name type="common">Pacific oyster</name>
    <name type="synonym">Crassostrea gigas</name>
    <dbReference type="NCBI Taxonomy" id="29159"/>
    <lineage>
        <taxon>Eukaryota</taxon>
        <taxon>Metazoa</taxon>
        <taxon>Spiralia</taxon>
        <taxon>Lophotrochozoa</taxon>
        <taxon>Mollusca</taxon>
        <taxon>Bivalvia</taxon>
        <taxon>Autobranchia</taxon>
        <taxon>Pteriomorphia</taxon>
        <taxon>Ostreida</taxon>
        <taxon>Ostreoidea</taxon>
        <taxon>Ostreidae</taxon>
        <taxon>Magallana</taxon>
    </lineage>
</organism>
<feature type="domain" description="DUF6589" evidence="1">
    <location>
        <begin position="3"/>
        <end position="255"/>
    </location>
</feature>
<name>A0A8W8NTJ4_MAGGI</name>
<evidence type="ECO:0000313" key="3">
    <source>
        <dbReference type="Proteomes" id="UP000005408"/>
    </source>
</evidence>
<accession>A0A8W8NTJ4</accession>